<dbReference type="PANTHER" id="PTHR46017">
    <property type="entry name" value="ALPHA-MANNOSIDASE 2C1"/>
    <property type="match status" value="1"/>
</dbReference>
<dbReference type="AlphaFoldDB" id="A0A9N9DES8"/>
<feature type="non-terminal residue" evidence="2">
    <location>
        <position position="196"/>
    </location>
</feature>
<accession>A0A9N9DES8</accession>
<dbReference type="Proteomes" id="UP000789706">
    <property type="component" value="Unassembled WGS sequence"/>
</dbReference>
<gene>
    <name evidence="2" type="ORF">DEBURN_LOCUS11028</name>
</gene>
<dbReference type="Pfam" id="PF22907">
    <property type="entry name" value="Ams1-like_1st"/>
    <property type="match status" value="1"/>
</dbReference>
<evidence type="ECO:0000259" key="1">
    <source>
        <dbReference type="Pfam" id="PF22907"/>
    </source>
</evidence>
<reference evidence="2" key="1">
    <citation type="submission" date="2021-06" db="EMBL/GenBank/DDBJ databases">
        <authorList>
            <person name="Kallberg Y."/>
            <person name="Tangrot J."/>
            <person name="Rosling A."/>
        </authorList>
    </citation>
    <scope>NUCLEOTIDE SEQUENCE</scope>
    <source>
        <strain evidence="2">AZ414A</strain>
    </source>
</reference>
<feature type="domain" description="Alpha-mannosidase Ams1-like N-terminal" evidence="1">
    <location>
        <begin position="80"/>
        <end position="170"/>
    </location>
</feature>
<protein>
    <submittedName>
        <fullName evidence="2">551_t:CDS:1</fullName>
    </submittedName>
</protein>
<comment type="caution">
    <text evidence="2">The sequence shown here is derived from an EMBL/GenBank/DDBJ whole genome shotgun (WGS) entry which is preliminary data.</text>
</comment>
<proteinExistence type="predicted"/>
<keyword evidence="3" id="KW-1185">Reference proteome</keyword>
<name>A0A9N9DES8_9GLOM</name>
<dbReference type="EMBL" id="CAJVPK010004541">
    <property type="protein sequence ID" value="CAG8637438.1"/>
    <property type="molecule type" value="Genomic_DNA"/>
</dbReference>
<dbReference type="PANTHER" id="PTHR46017:SF1">
    <property type="entry name" value="ALPHA-MANNOSIDASE 2C1"/>
    <property type="match status" value="1"/>
</dbReference>
<dbReference type="GO" id="GO:0004559">
    <property type="term" value="F:alpha-mannosidase activity"/>
    <property type="evidence" value="ECO:0007669"/>
    <property type="project" value="TreeGrafter"/>
</dbReference>
<evidence type="ECO:0000313" key="2">
    <source>
        <dbReference type="EMBL" id="CAG8637438.1"/>
    </source>
</evidence>
<dbReference type="InterPro" id="IPR054723">
    <property type="entry name" value="Ams1-like_N"/>
</dbReference>
<evidence type="ECO:0000313" key="3">
    <source>
        <dbReference type="Proteomes" id="UP000789706"/>
    </source>
</evidence>
<organism evidence="2 3">
    <name type="scientific">Diversispora eburnea</name>
    <dbReference type="NCBI Taxonomy" id="1213867"/>
    <lineage>
        <taxon>Eukaryota</taxon>
        <taxon>Fungi</taxon>
        <taxon>Fungi incertae sedis</taxon>
        <taxon>Mucoromycota</taxon>
        <taxon>Glomeromycotina</taxon>
        <taxon>Glomeromycetes</taxon>
        <taxon>Diversisporales</taxon>
        <taxon>Diversisporaceae</taxon>
        <taxon>Diversispora</taxon>
    </lineage>
</organism>
<dbReference type="GO" id="GO:0009313">
    <property type="term" value="P:oligosaccharide catabolic process"/>
    <property type="evidence" value="ECO:0007669"/>
    <property type="project" value="TreeGrafter"/>
</dbReference>
<sequence length="196" mass="22535">MTSYPRVTRNITLDRCDKFTSKDFFSDVNLYSNLYKKRTDSENFIKLQVYKVPQLLRITFEEAIRGNYEPAKRGDSFGPNWKGEEVQFLWNANNEGMIWTVDGTPLQGLTGGGGNDRRVEYILTHQSNGGESFEFYLEMACNGMFGNGLNGLINPPDPNKYFTLEQVEIAIPNKKAWQLLYDFQIILDIAKELPHD</sequence>
<dbReference type="OrthoDB" id="10261055at2759"/>